<name>A0A6M2DBK1_RHIMP</name>
<dbReference type="AlphaFoldDB" id="A0A6M2DBK1"/>
<proteinExistence type="predicted"/>
<dbReference type="EMBL" id="GHWJ01009841">
    <property type="protein sequence ID" value="NOV42578.1"/>
    <property type="molecule type" value="Transcribed_RNA"/>
</dbReference>
<protein>
    <submittedName>
        <fullName evidence="1">Putative secreted protein ovary overexpressed</fullName>
    </submittedName>
</protein>
<accession>A0A6M2DBK1</accession>
<reference evidence="1" key="1">
    <citation type="submission" date="2019-09" db="EMBL/GenBank/DDBJ databases">
        <title>Organ-specific transcriptomic study of the physiology of the cattle tick, Rhipicephalus microplus.</title>
        <authorList>
            <person name="Tirloni L."/>
            <person name="Braz G."/>
            <person name="Gandara A.C.P."/>
            <person name="Sabadin G.A."/>
            <person name="da Silva R.M."/>
            <person name="Guizzo M.G."/>
            <person name="Machado J.A."/>
            <person name="Costa E.P."/>
            <person name="Gomes H.F."/>
            <person name="Moraes J."/>
            <person name="Mota M.B.S."/>
            <person name="Mesquita R.D."/>
            <person name="Alvarenga P.H."/>
            <person name="Alves F."/>
            <person name="Seixas A."/>
            <person name="da Fonseca R.N."/>
            <person name="Fogaca A."/>
            <person name="Logullo C."/>
            <person name="Tanaka A."/>
            <person name="Daffre S."/>
            <person name="Termignoni C."/>
            <person name="Vaz I.S.Jr."/>
            <person name="Oliveira P.L."/>
            <person name="Ribeiro J.M."/>
        </authorList>
    </citation>
    <scope>NUCLEOTIDE SEQUENCE</scope>
    <source>
        <strain evidence="1">Porto Alegre</strain>
    </source>
</reference>
<sequence>MLLATRAVVLLTITQLLFFGESRQAVMHADGFHFLLSCSLYTWVVHIHPLLRSLVPQVQCSWIPINGQVQRAEVEVRIITVDWAATTKFVPRTPGTHESIFVNSLQRERVFVSKAIITVLCMVGHSRLGWWQWRD</sequence>
<organism evidence="1">
    <name type="scientific">Rhipicephalus microplus</name>
    <name type="common">Cattle tick</name>
    <name type="synonym">Boophilus microplus</name>
    <dbReference type="NCBI Taxonomy" id="6941"/>
    <lineage>
        <taxon>Eukaryota</taxon>
        <taxon>Metazoa</taxon>
        <taxon>Ecdysozoa</taxon>
        <taxon>Arthropoda</taxon>
        <taxon>Chelicerata</taxon>
        <taxon>Arachnida</taxon>
        <taxon>Acari</taxon>
        <taxon>Parasitiformes</taxon>
        <taxon>Ixodida</taxon>
        <taxon>Ixodoidea</taxon>
        <taxon>Ixodidae</taxon>
        <taxon>Rhipicephalinae</taxon>
        <taxon>Rhipicephalus</taxon>
        <taxon>Boophilus</taxon>
    </lineage>
</organism>
<evidence type="ECO:0000313" key="1">
    <source>
        <dbReference type="EMBL" id="NOV42578.1"/>
    </source>
</evidence>